<dbReference type="PANTHER" id="PTHR38790">
    <property type="entry name" value="2EXR DOMAIN-CONTAINING PROTEIN-RELATED"/>
    <property type="match status" value="1"/>
</dbReference>
<reference evidence="3" key="1">
    <citation type="submission" date="2021-07" db="EMBL/GenBank/DDBJ databases">
        <title>Genome Resource of American Ginseng Black Spot Pathogen Alternaria panax.</title>
        <authorList>
            <person name="Qiu C."/>
            <person name="Wang W."/>
            <person name="Liu Z."/>
        </authorList>
    </citation>
    <scope>NUCLEOTIDE SEQUENCE</scope>
    <source>
        <strain evidence="3">BNCC115425</strain>
    </source>
</reference>
<evidence type="ECO:0000313" key="4">
    <source>
        <dbReference type="Proteomes" id="UP001199106"/>
    </source>
</evidence>
<dbReference type="Pfam" id="PF20150">
    <property type="entry name" value="2EXR"/>
    <property type="match status" value="1"/>
</dbReference>
<evidence type="ECO:0000259" key="2">
    <source>
        <dbReference type="Pfam" id="PF20150"/>
    </source>
</evidence>
<evidence type="ECO:0000256" key="1">
    <source>
        <dbReference type="SAM" id="MobiDB-lite"/>
    </source>
</evidence>
<dbReference type="PANTHER" id="PTHR38790:SF4">
    <property type="entry name" value="2EXR DOMAIN-CONTAINING PROTEIN"/>
    <property type="match status" value="1"/>
</dbReference>
<gene>
    <name evidence="3" type="ORF">G6011_02149</name>
</gene>
<organism evidence="3 4">
    <name type="scientific">Alternaria panax</name>
    <dbReference type="NCBI Taxonomy" id="48097"/>
    <lineage>
        <taxon>Eukaryota</taxon>
        <taxon>Fungi</taxon>
        <taxon>Dikarya</taxon>
        <taxon>Ascomycota</taxon>
        <taxon>Pezizomycotina</taxon>
        <taxon>Dothideomycetes</taxon>
        <taxon>Pleosporomycetidae</taxon>
        <taxon>Pleosporales</taxon>
        <taxon>Pleosporineae</taxon>
        <taxon>Pleosporaceae</taxon>
        <taxon>Alternaria</taxon>
        <taxon>Alternaria sect. Panax</taxon>
    </lineage>
</organism>
<dbReference type="Proteomes" id="UP001199106">
    <property type="component" value="Unassembled WGS sequence"/>
</dbReference>
<accession>A0AAD4FEL3</accession>
<evidence type="ECO:0000313" key="3">
    <source>
        <dbReference type="EMBL" id="KAG9188226.1"/>
    </source>
</evidence>
<name>A0AAD4FEL3_9PLEO</name>
<dbReference type="EMBL" id="JAANER010000006">
    <property type="protein sequence ID" value="KAG9188226.1"/>
    <property type="molecule type" value="Genomic_DNA"/>
</dbReference>
<keyword evidence="4" id="KW-1185">Reference proteome</keyword>
<dbReference type="InterPro" id="IPR045518">
    <property type="entry name" value="2EXR"/>
</dbReference>
<feature type="region of interest" description="Disordered" evidence="1">
    <location>
        <begin position="1"/>
        <end position="22"/>
    </location>
</feature>
<dbReference type="AlphaFoldDB" id="A0AAD4FEL3"/>
<comment type="caution">
    <text evidence="3">The sequence shown here is derived from an EMBL/GenBank/DDBJ whole genome shotgun (WGS) entry which is preliminary data.</text>
</comment>
<proteinExistence type="predicted"/>
<protein>
    <recommendedName>
        <fullName evidence="2">2EXR domain-containing protein</fullName>
    </recommendedName>
</protein>
<feature type="domain" description="2EXR" evidence="2">
    <location>
        <begin position="62"/>
        <end position="126"/>
    </location>
</feature>
<sequence>MAPRKLNLKNQKASTKDTKASTDAGVVKRRYAKVRFHENGLLNVEPKTGNARRNQRDSPLLRLPPELRYMIFEHALGGKTYEIRYDRKSVMAKNTAVSKHALALLSVCRQVFAETALLPFSSNKFSVLHPLIFNVWIESLCPVFAEVITSVRINLVPLGYTDKRLSSELTSLKFLQIAFVAKDISIEDTDTGFNEEAKEQEEKAKGLYESANSGIKVNLTQML</sequence>